<evidence type="ECO:0000256" key="1">
    <source>
        <dbReference type="ARBA" id="ARBA00010838"/>
    </source>
</evidence>
<dbReference type="PRINTS" id="PR00131">
    <property type="entry name" value="GLHYDRLASE1"/>
</dbReference>
<dbReference type="GO" id="GO:0008422">
    <property type="term" value="F:beta-glucosidase activity"/>
    <property type="evidence" value="ECO:0007669"/>
    <property type="project" value="TreeGrafter"/>
</dbReference>
<dbReference type="InterPro" id="IPR001360">
    <property type="entry name" value="Glyco_hydro_1"/>
</dbReference>
<name>A0A6N7S991_9FIRM</name>
<evidence type="ECO:0000313" key="9">
    <source>
        <dbReference type="Proteomes" id="UP000433575"/>
    </source>
</evidence>
<dbReference type="InterPro" id="IPR033132">
    <property type="entry name" value="GH_1_N_CS"/>
</dbReference>
<gene>
    <name evidence="8" type="ORF">GKD88_12025</name>
    <name evidence="7" type="ORF">GKE08_12355</name>
</gene>
<dbReference type="InterPro" id="IPR018120">
    <property type="entry name" value="Glyco_hydro_1_AS"/>
</dbReference>
<evidence type="ECO:0000313" key="7">
    <source>
        <dbReference type="EMBL" id="MSA90118.1"/>
    </source>
</evidence>
<organism evidence="7 9">
    <name type="scientific">Holdemania massiliensis</name>
    <dbReference type="NCBI Taxonomy" id="1468449"/>
    <lineage>
        <taxon>Bacteria</taxon>
        <taxon>Bacillati</taxon>
        <taxon>Bacillota</taxon>
        <taxon>Erysipelotrichia</taxon>
        <taxon>Erysipelotrichales</taxon>
        <taxon>Erysipelotrichaceae</taxon>
        <taxon>Holdemania</taxon>
    </lineage>
</organism>
<proteinExistence type="inferred from homology"/>
<keyword evidence="3 6" id="KW-0326">Glycosidase</keyword>
<dbReference type="Proteomes" id="UP000480929">
    <property type="component" value="Unassembled WGS sequence"/>
</dbReference>
<dbReference type="GO" id="GO:0005829">
    <property type="term" value="C:cytosol"/>
    <property type="evidence" value="ECO:0007669"/>
    <property type="project" value="TreeGrafter"/>
</dbReference>
<dbReference type="EMBL" id="WKPJ01000020">
    <property type="protein sequence ID" value="MSA90118.1"/>
    <property type="molecule type" value="Genomic_DNA"/>
</dbReference>
<dbReference type="Proteomes" id="UP000433575">
    <property type="component" value="Unassembled WGS sequence"/>
</dbReference>
<evidence type="ECO:0000256" key="5">
    <source>
        <dbReference type="RuleBase" id="RU003690"/>
    </source>
</evidence>
<dbReference type="GO" id="GO:0016052">
    <property type="term" value="P:carbohydrate catabolic process"/>
    <property type="evidence" value="ECO:0007669"/>
    <property type="project" value="TreeGrafter"/>
</dbReference>
<accession>A0A6N7S991</accession>
<dbReference type="FunFam" id="3.20.20.80:FF:000004">
    <property type="entry name" value="Beta-glucosidase 6-phospho-beta-glucosidase"/>
    <property type="match status" value="1"/>
</dbReference>
<dbReference type="PROSITE" id="PS00653">
    <property type="entry name" value="GLYCOSYL_HYDROL_F1_2"/>
    <property type="match status" value="1"/>
</dbReference>
<keyword evidence="10" id="KW-1185">Reference proteome</keyword>
<dbReference type="PANTHER" id="PTHR10353:SF122">
    <property type="entry name" value="6-PHOSPHO-BETA-GLUCOSIDASE ASCB-RELATED"/>
    <property type="match status" value="1"/>
</dbReference>
<evidence type="ECO:0000256" key="4">
    <source>
        <dbReference type="PROSITE-ProRule" id="PRU10055"/>
    </source>
</evidence>
<dbReference type="EMBL" id="WKPI01000022">
    <property type="protein sequence ID" value="MSC33848.1"/>
    <property type="molecule type" value="Genomic_DNA"/>
</dbReference>
<comment type="similarity">
    <text evidence="1 5">Belongs to the glycosyl hydrolase 1 family.</text>
</comment>
<comment type="caution">
    <text evidence="7">The sequence shown here is derived from an EMBL/GenBank/DDBJ whole genome shotgun (WGS) entry which is preliminary data.</text>
</comment>
<dbReference type="PANTHER" id="PTHR10353">
    <property type="entry name" value="GLYCOSYL HYDROLASE"/>
    <property type="match status" value="1"/>
</dbReference>
<dbReference type="InterPro" id="IPR017853">
    <property type="entry name" value="GH"/>
</dbReference>
<evidence type="ECO:0000313" key="10">
    <source>
        <dbReference type="Proteomes" id="UP000480929"/>
    </source>
</evidence>
<dbReference type="OrthoDB" id="9765195at2"/>
<evidence type="ECO:0000256" key="3">
    <source>
        <dbReference type="ARBA" id="ARBA00023295"/>
    </source>
</evidence>
<reference evidence="9 10" key="1">
    <citation type="journal article" date="2019" name="Nat. Med.">
        <title>A library of human gut bacterial isolates paired with longitudinal multiomics data enables mechanistic microbiome research.</title>
        <authorList>
            <person name="Poyet M."/>
            <person name="Groussin M."/>
            <person name="Gibbons S.M."/>
            <person name="Avila-Pacheco J."/>
            <person name="Jiang X."/>
            <person name="Kearney S.M."/>
            <person name="Perrotta A.R."/>
            <person name="Berdy B."/>
            <person name="Zhao S."/>
            <person name="Lieberman T.D."/>
            <person name="Swanson P.K."/>
            <person name="Smith M."/>
            <person name="Roesemann S."/>
            <person name="Alexander J.E."/>
            <person name="Rich S.A."/>
            <person name="Livny J."/>
            <person name="Vlamakis H."/>
            <person name="Clish C."/>
            <person name="Bullock K."/>
            <person name="Deik A."/>
            <person name="Scott J."/>
            <person name="Pierce K.A."/>
            <person name="Xavier R.J."/>
            <person name="Alm E.J."/>
        </authorList>
    </citation>
    <scope>NUCLEOTIDE SEQUENCE [LARGE SCALE GENOMIC DNA]</scope>
    <source>
        <strain evidence="7 9">BIOML-A4</strain>
        <strain evidence="8 10">BIOML-A5</strain>
    </source>
</reference>
<sequence>MHDFYSQFPDDFLWGCALAAHQCEGAWNEGGKGISTADVARLGGIGKARQLDDSVLPHVHYPSHLGIDFYHQWPQDVKLLAEMGLKCLRLSMDWTRIYPKGIEASPNPEGLKYYHALFDALLAHHIEPIITISHFEIPLFLAQNYGAWKNREMIDFYLHYCQTLFTEFKGQVTRWLTFNEINHNENTSEAAMASAYRVSGIRYDRGENISQIAAQSSYYMMLATAKVVKLAHDIDPQNQVGCVLALHPSYAFDCQPETALKSLQCLESDLYIADTLCRGNFPDYKRRQLAKRGLTLDIQPEDECAFQQGKLDFVAFNYYSSTVCMLDESQYPQGNHFKGGKNPKLPETKWGWQIDPTGLRYALNLFDRRYQLPILITENGIGLEEKLSGIEPIEDDQRIAYLKAHLQALKQALIEDQVHCIGYCLWSCFDVISATTGEMRKRYGLIYVDQDDEGKGTLRRCPKKSAQWYAQIIKENGKNL</sequence>
<evidence type="ECO:0000256" key="6">
    <source>
        <dbReference type="RuleBase" id="RU004468"/>
    </source>
</evidence>
<dbReference type="Gene3D" id="3.20.20.80">
    <property type="entry name" value="Glycosidases"/>
    <property type="match status" value="1"/>
</dbReference>
<dbReference type="PROSITE" id="PS00572">
    <property type="entry name" value="GLYCOSYL_HYDROL_F1_1"/>
    <property type="match status" value="1"/>
</dbReference>
<keyword evidence="2 6" id="KW-0378">Hydrolase</keyword>
<protein>
    <submittedName>
        <fullName evidence="7">Family 1 glycosylhydrolase</fullName>
    </submittedName>
</protein>
<dbReference type="AlphaFoldDB" id="A0A6N7S991"/>
<dbReference type="RefSeq" id="WP_154239279.1">
    <property type="nucleotide sequence ID" value="NZ_CALJPI010000040.1"/>
</dbReference>
<evidence type="ECO:0000256" key="2">
    <source>
        <dbReference type="ARBA" id="ARBA00022801"/>
    </source>
</evidence>
<dbReference type="Pfam" id="PF00232">
    <property type="entry name" value="Glyco_hydro_1"/>
    <property type="match status" value="1"/>
</dbReference>
<dbReference type="SUPFAM" id="SSF51445">
    <property type="entry name" value="(Trans)glycosidases"/>
    <property type="match status" value="1"/>
</dbReference>
<evidence type="ECO:0000313" key="8">
    <source>
        <dbReference type="EMBL" id="MSC33848.1"/>
    </source>
</evidence>
<feature type="active site" description="Nucleophile" evidence="4">
    <location>
        <position position="378"/>
    </location>
</feature>